<proteinExistence type="predicted"/>
<accession>A0A7S3FW33</accession>
<gene>
    <name evidence="2" type="ORF">SRAS04492_LOCUS7903</name>
</gene>
<evidence type="ECO:0000256" key="1">
    <source>
        <dbReference type="SAM" id="Phobius"/>
    </source>
</evidence>
<dbReference type="AlphaFoldDB" id="A0A7S3FW33"/>
<keyword evidence="1" id="KW-0812">Transmembrane</keyword>
<name>A0A7S3FW33_9SPIT</name>
<feature type="transmembrane region" description="Helical" evidence="1">
    <location>
        <begin position="146"/>
        <end position="168"/>
    </location>
</feature>
<evidence type="ECO:0000313" key="2">
    <source>
        <dbReference type="EMBL" id="CAE0236096.1"/>
    </source>
</evidence>
<keyword evidence="1" id="KW-1133">Transmembrane helix</keyword>
<organism evidence="2">
    <name type="scientific">Strombidium rassoulzadegani</name>
    <dbReference type="NCBI Taxonomy" id="1082188"/>
    <lineage>
        <taxon>Eukaryota</taxon>
        <taxon>Sar</taxon>
        <taxon>Alveolata</taxon>
        <taxon>Ciliophora</taxon>
        <taxon>Intramacronucleata</taxon>
        <taxon>Spirotrichea</taxon>
        <taxon>Oligotrichia</taxon>
        <taxon>Strombidiidae</taxon>
        <taxon>Strombidium</taxon>
    </lineage>
</organism>
<dbReference type="EMBL" id="HBIA01015840">
    <property type="protein sequence ID" value="CAE0236096.1"/>
    <property type="molecule type" value="Transcribed_RNA"/>
</dbReference>
<sequence length="259" mass="28800">MCSPDCRCYEGENGEIKELWVSYGNEALNPYLKNAGDKNMAYGNETAYPFKWTDDKLLAIRSFKQCYEEVLVPKRKYTGQFQQYVESFFDSGGYDFLINMEQEYDDCSSACGIQLFYLSKDISLGSPTKECVGVALDKANEVAQNIGLVLFLLGVIIIISIVFTFALCSGYEADRSGDIAQVNVEGQAVELSDKGNVDPERIDFKGLDENKTVINNTDNNVSDADKLQNSNAIVSIDKDKEPIKISGDSLGIKESKEKK</sequence>
<protein>
    <submittedName>
        <fullName evidence="2">Uncharacterized protein</fullName>
    </submittedName>
</protein>
<keyword evidence="1" id="KW-0472">Membrane</keyword>
<reference evidence="2" key="1">
    <citation type="submission" date="2021-01" db="EMBL/GenBank/DDBJ databases">
        <authorList>
            <person name="Corre E."/>
            <person name="Pelletier E."/>
            <person name="Niang G."/>
            <person name="Scheremetjew M."/>
            <person name="Finn R."/>
            <person name="Kale V."/>
            <person name="Holt S."/>
            <person name="Cochrane G."/>
            <person name="Meng A."/>
            <person name="Brown T."/>
            <person name="Cohen L."/>
        </authorList>
    </citation>
    <scope>NUCLEOTIDE SEQUENCE</scope>
    <source>
        <strain evidence="2">Ras09</strain>
    </source>
</reference>